<keyword evidence="2" id="KW-1185">Reference proteome</keyword>
<organism evidence="1 2">
    <name type="scientific">Pseudomonas capsici</name>
    <dbReference type="NCBI Taxonomy" id="2810614"/>
    <lineage>
        <taxon>Bacteria</taxon>
        <taxon>Pseudomonadati</taxon>
        <taxon>Pseudomonadota</taxon>
        <taxon>Gammaproteobacteria</taxon>
        <taxon>Pseudomonadales</taxon>
        <taxon>Pseudomonadaceae</taxon>
        <taxon>Pseudomonas</taxon>
    </lineage>
</organism>
<comment type="caution">
    <text evidence="1">The sequence shown here is derived from an EMBL/GenBank/DDBJ whole genome shotgun (WGS) entry which is preliminary data.</text>
</comment>
<dbReference type="Proteomes" id="UP001207294">
    <property type="component" value="Unassembled WGS sequence"/>
</dbReference>
<evidence type="ECO:0008006" key="3">
    <source>
        <dbReference type="Google" id="ProtNLM"/>
    </source>
</evidence>
<name>A0ABT3C3Z4_9PSED</name>
<dbReference type="EMBL" id="JAOXML010000033">
    <property type="protein sequence ID" value="MCV4379716.1"/>
    <property type="molecule type" value="Genomic_DNA"/>
</dbReference>
<dbReference type="RefSeq" id="WP_263943486.1">
    <property type="nucleotide sequence ID" value="NZ_JAOXMH010000030.1"/>
</dbReference>
<evidence type="ECO:0000313" key="2">
    <source>
        <dbReference type="Proteomes" id="UP001207294"/>
    </source>
</evidence>
<sequence>MTAFRPKNLRSGDLAEQLGLLLLQNMTLVAPIPRTEDVGIDAVVTLLEEFDSHRLKASNSFYVQLKSISVKEVIYKGDQVEWLLSLELPFFIAEVDRAKTRIDLYCCHALNEAFISNRRRPQLKITFEPGILLDDFHPDEEIVKVGPPVFSWTINDLEIVPDLRAKFNEVIKGHIEFYKRSMEERRVGSITSIDWVPNSPPKWAGAKSIELLDDKDPVRTASDLAMPYFLALIDACVRHKNDYWLDELLVFVQRARRERFWARGGIDSENPEPYEDFRLVENWESEQERLRAELMTIRSTES</sequence>
<proteinExistence type="predicted"/>
<reference evidence="1 2" key="1">
    <citation type="submission" date="2022-10" db="EMBL/GenBank/DDBJ databases">
        <title>Characterization of Pseudomonas capsici strains from pepper and tomato in Georgia.</title>
        <authorList>
            <person name="Zhao M."/>
            <person name="Dutta B."/>
        </authorList>
    </citation>
    <scope>NUCLEOTIDE SEQUENCE [LARGE SCALE GENOMIC DNA]</scope>
    <source>
        <strain evidence="1 2">Pc20-5</strain>
    </source>
</reference>
<accession>A0ABT3C3Z4</accession>
<gene>
    <name evidence="1" type="ORF">OH718_24245</name>
</gene>
<evidence type="ECO:0000313" key="1">
    <source>
        <dbReference type="EMBL" id="MCV4379716.1"/>
    </source>
</evidence>
<protein>
    <recommendedName>
        <fullName evidence="3">DUF4365 domain-containing protein</fullName>
    </recommendedName>
</protein>